<evidence type="ECO:0000313" key="2">
    <source>
        <dbReference type="EMBL" id="KAA0041869.1"/>
    </source>
</evidence>
<accession>A0A5A7TKG2</accession>
<name>A0A5A7TKG2_CUCMM</name>
<gene>
    <name evidence="2" type="ORF">E6C27_scaffold67G002570</name>
</gene>
<organism evidence="2 3">
    <name type="scientific">Cucumis melo var. makuwa</name>
    <name type="common">Oriental melon</name>
    <dbReference type="NCBI Taxonomy" id="1194695"/>
    <lineage>
        <taxon>Eukaryota</taxon>
        <taxon>Viridiplantae</taxon>
        <taxon>Streptophyta</taxon>
        <taxon>Embryophyta</taxon>
        <taxon>Tracheophyta</taxon>
        <taxon>Spermatophyta</taxon>
        <taxon>Magnoliopsida</taxon>
        <taxon>eudicotyledons</taxon>
        <taxon>Gunneridae</taxon>
        <taxon>Pentapetalae</taxon>
        <taxon>rosids</taxon>
        <taxon>fabids</taxon>
        <taxon>Cucurbitales</taxon>
        <taxon>Cucurbitaceae</taxon>
        <taxon>Benincaseae</taxon>
        <taxon>Cucumis</taxon>
    </lineage>
</organism>
<sequence length="235" mass="26618">MIVGYCKVVLLEGVGTMSSFSSDFDKTDPMFLEFTKELDNSVGGSSSVGDNLASTSRPSATPTPRRPMKRFVEHQMFITFKEFWGDCHKHFKNDSDPEEACANSPHILEQSRGNKAARQKQLIIVVSQSFFYNDTRPHRAKRGVSQPCGVVSTNTRSRQDIRVAGRGGCTCKIKCWNFSPNLPQRVLNHSLETRYARRCWIDDWTIQKALVGDPSPRPARWSMQAVPRPYVCSPW</sequence>
<protein>
    <submittedName>
        <fullName evidence="2">Gamma-aminobutyrate transaminase POP2</fullName>
    </submittedName>
</protein>
<feature type="compositionally biased region" description="Low complexity" evidence="1">
    <location>
        <begin position="41"/>
        <end position="63"/>
    </location>
</feature>
<dbReference type="AlphaFoldDB" id="A0A5A7TKG2"/>
<dbReference type="Proteomes" id="UP000321393">
    <property type="component" value="Unassembled WGS sequence"/>
</dbReference>
<comment type="caution">
    <text evidence="2">The sequence shown here is derived from an EMBL/GenBank/DDBJ whole genome shotgun (WGS) entry which is preliminary data.</text>
</comment>
<evidence type="ECO:0000256" key="1">
    <source>
        <dbReference type="SAM" id="MobiDB-lite"/>
    </source>
</evidence>
<evidence type="ECO:0000313" key="3">
    <source>
        <dbReference type="Proteomes" id="UP000321393"/>
    </source>
</evidence>
<proteinExistence type="predicted"/>
<dbReference type="EMBL" id="SSTE01016227">
    <property type="protein sequence ID" value="KAA0041869.1"/>
    <property type="molecule type" value="Genomic_DNA"/>
</dbReference>
<feature type="region of interest" description="Disordered" evidence="1">
    <location>
        <begin position="41"/>
        <end position="66"/>
    </location>
</feature>
<reference evidence="2 3" key="1">
    <citation type="submission" date="2019-08" db="EMBL/GenBank/DDBJ databases">
        <title>Draft genome sequences of two oriental melons (Cucumis melo L. var makuwa).</title>
        <authorList>
            <person name="Kwon S.-Y."/>
        </authorList>
    </citation>
    <scope>NUCLEOTIDE SEQUENCE [LARGE SCALE GENOMIC DNA]</scope>
    <source>
        <strain evidence="3">cv. SW 3</strain>
        <tissue evidence="2">Leaf</tissue>
    </source>
</reference>